<name>A0A7S0CN58_9STRA</name>
<dbReference type="EMBL" id="HBEL01053042">
    <property type="protein sequence ID" value="CAD8428103.1"/>
    <property type="molecule type" value="Transcribed_RNA"/>
</dbReference>
<accession>A0A7S0CN58</accession>
<evidence type="ECO:0000313" key="2">
    <source>
        <dbReference type="EMBL" id="CAD8428103.1"/>
    </source>
</evidence>
<reference evidence="2" key="1">
    <citation type="submission" date="2021-01" db="EMBL/GenBank/DDBJ databases">
        <authorList>
            <person name="Corre E."/>
            <person name="Pelletier E."/>
            <person name="Niang G."/>
            <person name="Scheremetjew M."/>
            <person name="Finn R."/>
            <person name="Kale V."/>
            <person name="Holt S."/>
            <person name="Cochrane G."/>
            <person name="Meng A."/>
            <person name="Brown T."/>
            <person name="Cohen L."/>
        </authorList>
    </citation>
    <scope>NUCLEOTIDE SEQUENCE</scope>
    <source>
        <strain evidence="2">CCAP1064/1</strain>
    </source>
</reference>
<organism evidence="2">
    <name type="scientific">Proboscia inermis</name>
    <dbReference type="NCBI Taxonomy" id="420281"/>
    <lineage>
        <taxon>Eukaryota</taxon>
        <taxon>Sar</taxon>
        <taxon>Stramenopiles</taxon>
        <taxon>Ochrophyta</taxon>
        <taxon>Bacillariophyta</taxon>
        <taxon>Coscinodiscophyceae</taxon>
        <taxon>Rhizosoleniophycidae</taxon>
        <taxon>Rhizosoleniales</taxon>
        <taxon>Rhizosoleniaceae</taxon>
        <taxon>Proboscia</taxon>
    </lineage>
</organism>
<gene>
    <name evidence="2" type="ORF">PINE0816_LOCUS24273</name>
</gene>
<protein>
    <submittedName>
        <fullName evidence="2">Uncharacterized protein</fullName>
    </submittedName>
</protein>
<sequence length="234" mass="26575">MRTQNWLIDYVSLLTVGEEGKAVDLKQTRQAIFAEPYFTEKQDERMWSTLADPTDVEVLLKEFRTAVQNSDEDMSPSERDGLQTFLDLPYETQVTQLRSVGILRPLYDPSVSKHDVDTFLQTQHLDSGSVGLLAPDGITVKDEFVPDLQGSITGNDVYRVPPDNHRFSFRDVQVGGGETNDAAQQKLMGMERTLFQAYGRYQANLASREEERFMDGEIDLEGKEPTETEEELNK</sequence>
<feature type="region of interest" description="Disordered" evidence="1">
    <location>
        <begin position="212"/>
        <end position="234"/>
    </location>
</feature>
<evidence type="ECO:0000256" key="1">
    <source>
        <dbReference type="SAM" id="MobiDB-lite"/>
    </source>
</evidence>
<proteinExistence type="predicted"/>
<dbReference type="AlphaFoldDB" id="A0A7S0CN58"/>